<dbReference type="PATRIC" id="fig|28037.237.peg.695"/>
<sequence>MAQGILKLPFLDYLVLAETAICLIILLFVLGAYLNWLRKKV</sequence>
<comment type="caution">
    <text evidence="2">The sequence shown here is derived from an EMBL/GenBank/DDBJ whole genome shotgun (WGS) entry which is preliminary data.</text>
</comment>
<proteinExistence type="predicted"/>
<evidence type="ECO:0000313" key="2">
    <source>
        <dbReference type="EMBL" id="KYF34277.1"/>
    </source>
</evidence>
<gene>
    <name evidence="2" type="ORF">SMI10712_01557</name>
</gene>
<name>A0A150NLG5_STRMT</name>
<feature type="transmembrane region" description="Helical" evidence="1">
    <location>
        <begin position="13"/>
        <end position="36"/>
    </location>
</feature>
<dbReference type="AlphaFoldDB" id="A0A150NLG5"/>
<evidence type="ECO:0000256" key="1">
    <source>
        <dbReference type="SAM" id="Phobius"/>
    </source>
</evidence>
<dbReference type="Proteomes" id="UP000075618">
    <property type="component" value="Unassembled WGS sequence"/>
</dbReference>
<keyword evidence="1" id="KW-0472">Membrane</keyword>
<organism evidence="2 3">
    <name type="scientific">Streptococcus mitis</name>
    <dbReference type="NCBI Taxonomy" id="28037"/>
    <lineage>
        <taxon>Bacteria</taxon>
        <taxon>Bacillati</taxon>
        <taxon>Bacillota</taxon>
        <taxon>Bacilli</taxon>
        <taxon>Lactobacillales</taxon>
        <taxon>Streptococcaceae</taxon>
        <taxon>Streptococcus</taxon>
        <taxon>Streptococcus mitis group</taxon>
    </lineage>
</organism>
<accession>A0A150NLG5</accession>
<protein>
    <submittedName>
        <fullName evidence="2">Exfoliative toxin A</fullName>
    </submittedName>
</protein>
<evidence type="ECO:0000313" key="3">
    <source>
        <dbReference type="Proteomes" id="UP000075618"/>
    </source>
</evidence>
<dbReference type="EMBL" id="LROT01000016">
    <property type="protein sequence ID" value="KYF34277.1"/>
    <property type="molecule type" value="Genomic_DNA"/>
</dbReference>
<keyword evidence="1" id="KW-0812">Transmembrane</keyword>
<keyword evidence="1" id="KW-1133">Transmembrane helix</keyword>
<reference evidence="2 3" key="1">
    <citation type="submission" date="2016-01" db="EMBL/GenBank/DDBJ databases">
        <title>Highly variable Streptococcus oralis are common among viridans streptococci isolated from primates.</title>
        <authorList>
            <person name="Denapaite D."/>
            <person name="Rieger M."/>
            <person name="Koendgen S."/>
            <person name="Brueckner R."/>
            <person name="Ochigava I."/>
            <person name="Kappeler P."/>
            <person name="Maetz-Rensing K."/>
            <person name="Leendertz F."/>
            <person name="Hakenbeck R."/>
        </authorList>
    </citation>
    <scope>NUCLEOTIDE SEQUENCE [LARGE SCALE GENOMIC DNA]</scope>
    <source>
        <strain evidence="2 3">10712</strain>
    </source>
</reference>